<feature type="signal peptide" evidence="5">
    <location>
        <begin position="1"/>
        <end position="23"/>
    </location>
</feature>
<accession>A0A315E9J4</accession>
<evidence type="ECO:0000256" key="3">
    <source>
        <dbReference type="ARBA" id="ARBA00022448"/>
    </source>
</evidence>
<dbReference type="InterPro" id="IPR004682">
    <property type="entry name" value="TRAP_DctP"/>
</dbReference>
<evidence type="ECO:0000256" key="1">
    <source>
        <dbReference type="ARBA" id="ARBA00004196"/>
    </source>
</evidence>
<feature type="chain" id="PRO_5016436857" evidence="5">
    <location>
        <begin position="24"/>
        <end position="343"/>
    </location>
</feature>
<keyword evidence="3" id="KW-0813">Transport</keyword>
<organism evidence="6 7">
    <name type="scientific">Limnohabitans parvus II-B4</name>
    <dbReference type="NCBI Taxonomy" id="1293052"/>
    <lineage>
        <taxon>Bacteria</taxon>
        <taxon>Pseudomonadati</taxon>
        <taxon>Pseudomonadota</taxon>
        <taxon>Betaproteobacteria</taxon>
        <taxon>Burkholderiales</taxon>
        <taxon>Comamonadaceae</taxon>
        <taxon>Limnohabitans</taxon>
    </lineage>
</organism>
<dbReference type="OrthoDB" id="9794826at2"/>
<dbReference type="Proteomes" id="UP000250790">
    <property type="component" value="Unassembled WGS sequence"/>
</dbReference>
<evidence type="ECO:0000256" key="5">
    <source>
        <dbReference type="SAM" id="SignalP"/>
    </source>
</evidence>
<comment type="similarity">
    <text evidence="2">Belongs to the bacterial solute-binding protein 7 family.</text>
</comment>
<proteinExistence type="inferred from homology"/>
<evidence type="ECO:0000256" key="4">
    <source>
        <dbReference type="ARBA" id="ARBA00022729"/>
    </source>
</evidence>
<dbReference type="AlphaFoldDB" id="A0A315E9J4"/>
<evidence type="ECO:0000313" key="7">
    <source>
        <dbReference type="Proteomes" id="UP000250790"/>
    </source>
</evidence>
<sequence length="343" mass="36991">MKRVFIKSLIATVALAAVGVASAQDKVIKFANQNTAGHPIVLGMEKFKEIVEKNSGGKIKVNVFPGGALGSDQANVSAIQGGTLEMASMNSGIFASQVKEFAIFDFPFMFGSGKEADAAVDGAFGKKLHAKLEDKGIIGLGFYELGFRNITNSKRAINKVEDLEGLKLRVIPNPINVDWVKALGANPTPLPWPEVYAALEQKAVDGQENPVATINGAKLYEVQKHLALTGHQYNPQSVIISKKFWEKLSAAEKKIVSDAATESAKFQREKARALEASILENLKKNGMQVSQLPESEMAKLRDKMRPVTAKYGVTVGQDLVKELQAEIDKVRSAAAAPAKKSGK</sequence>
<protein>
    <submittedName>
        <fullName evidence="6">ABC transporter substrate-binding protein</fullName>
    </submittedName>
</protein>
<dbReference type="PANTHER" id="PTHR33376">
    <property type="match status" value="1"/>
</dbReference>
<dbReference type="InterPro" id="IPR038404">
    <property type="entry name" value="TRAP_DctP_sf"/>
</dbReference>
<evidence type="ECO:0000313" key="6">
    <source>
        <dbReference type="EMBL" id="PUE53488.1"/>
    </source>
</evidence>
<dbReference type="CDD" id="cd13679">
    <property type="entry name" value="PBP2_TRAP_YiaO_like"/>
    <property type="match status" value="1"/>
</dbReference>
<name>A0A315E9J4_9BURK</name>
<reference evidence="6 7" key="1">
    <citation type="submission" date="2017-04" db="EMBL/GenBank/DDBJ databases">
        <title>Unexpected and diverse lifestyles within the genus Limnohabitans.</title>
        <authorList>
            <person name="Kasalicky V."/>
            <person name="Mehrshad M."/>
            <person name="Andrei S.-A."/>
            <person name="Salcher M."/>
            <person name="Kratochvilova H."/>
            <person name="Simek K."/>
            <person name="Ghai R."/>
        </authorList>
    </citation>
    <scope>NUCLEOTIDE SEQUENCE [LARGE SCALE GENOMIC DNA]</scope>
    <source>
        <strain evidence="6 7">II-B4</strain>
    </source>
</reference>
<comment type="caution">
    <text evidence="6">The sequence shown here is derived from an EMBL/GenBank/DDBJ whole genome shotgun (WGS) entry which is preliminary data.</text>
</comment>
<dbReference type="PIRSF" id="PIRSF006470">
    <property type="entry name" value="DctB"/>
    <property type="match status" value="1"/>
</dbReference>
<dbReference type="NCBIfam" id="NF037995">
    <property type="entry name" value="TRAP_S1"/>
    <property type="match status" value="1"/>
</dbReference>
<dbReference type="NCBIfam" id="TIGR00787">
    <property type="entry name" value="dctP"/>
    <property type="match status" value="1"/>
</dbReference>
<dbReference type="EMBL" id="NESN01000003">
    <property type="protein sequence ID" value="PUE53488.1"/>
    <property type="molecule type" value="Genomic_DNA"/>
</dbReference>
<keyword evidence="7" id="KW-1185">Reference proteome</keyword>
<dbReference type="PANTHER" id="PTHR33376:SF4">
    <property type="entry name" value="SIALIC ACID-BINDING PERIPLASMIC PROTEIN SIAP"/>
    <property type="match status" value="1"/>
</dbReference>
<dbReference type="Pfam" id="PF03480">
    <property type="entry name" value="DctP"/>
    <property type="match status" value="1"/>
</dbReference>
<comment type="subcellular location">
    <subcellularLocation>
        <location evidence="1">Cell envelope</location>
    </subcellularLocation>
</comment>
<dbReference type="InterPro" id="IPR018389">
    <property type="entry name" value="DctP_fam"/>
</dbReference>
<dbReference type="GO" id="GO:0030288">
    <property type="term" value="C:outer membrane-bounded periplasmic space"/>
    <property type="evidence" value="ECO:0007669"/>
    <property type="project" value="InterPro"/>
</dbReference>
<dbReference type="RefSeq" id="WP_108312962.1">
    <property type="nucleotide sequence ID" value="NZ_NESN01000003.1"/>
</dbReference>
<dbReference type="Gene3D" id="3.40.190.170">
    <property type="entry name" value="Bacterial extracellular solute-binding protein, family 7"/>
    <property type="match status" value="1"/>
</dbReference>
<gene>
    <name evidence="6" type="ORF">B9Z37_10575</name>
</gene>
<evidence type="ECO:0000256" key="2">
    <source>
        <dbReference type="ARBA" id="ARBA00009023"/>
    </source>
</evidence>
<keyword evidence="4 5" id="KW-0732">Signal</keyword>
<dbReference type="GO" id="GO:0055085">
    <property type="term" value="P:transmembrane transport"/>
    <property type="evidence" value="ECO:0007669"/>
    <property type="project" value="InterPro"/>
</dbReference>